<dbReference type="GO" id="GO:0032259">
    <property type="term" value="P:methylation"/>
    <property type="evidence" value="ECO:0007669"/>
    <property type="project" value="UniProtKB-KW"/>
</dbReference>
<dbReference type="Proteomes" id="UP000462212">
    <property type="component" value="Unassembled WGS sequence"/>
</dbReference>
<dbReference type="InterPro" id="IPR029063">
    <property type="entry name" value="SAM-dependent_MTases_sf"/>
</dbReference>
<dbReference type="SUPFAM" id="SSF53335">
    <property type="entry name" value="S-adenosyl-L-methionine-dependent methyltransferases"/>
    <property type="match status" value="1"/>
</dbReference>
<feature type="region of interest" description="Disordered" evidence="1">
    <location>
        <begin position="1"/>
        <end position="20"/>
    </location>
</feature>
<evidence type="ECO:0000313" key="3">
    <source>
        <dbReference type="Proteomes" id="UP000462212"/>
    </source>
</evidence>
<protein>
    <submittedName>
        <fullName evidence="2">Putative methyltransferase</fullName>
    </submittedName>
</protein>
<accession>A0A8H8U533</accession>
<dbReference type="OrthoDB" id="2013972at2759"/>
<comment type="caution">
    <text evidence="2">The sequence shown here is derived from an EMBL/GenBank/DDBJ whole genome shotgun (WGS) entry which is preliminary data.</text>
</comment>
<dbReference type="PANTHER" id="PTHR43591">
    <property type="entry name" value="METHYLTRANSFERASE"/>
    <property type="match status" value="1"/>
</dbReference>
<sequence>MASSPKEVPVMAETPSTPDLGLIPSDEHGMAMIDNLAVDYEDKGEIEVPMFLDPTSCSQYQLTFKGLPWHRSRRVYTSMSKKMDGLIISIRKEGYTKRLTHADLQHHLCKIALYGRLHLAPLKEDNVKHALDIGTGTGIWAIEFAEQFPQAKVIGTDLSPIQPEFAPPNLSFEVDDVDDDWVYTHPFDYIHGRLMVFGFSDPLAVFRKAFKALSPGGYFEMQDLCSPIRSFDHSLDGSAMIRTSNLIIEACQKTWD</sequence>
<keyword evidence="3" id="KW-1185">Reference proteome</keyword>
<dbReference type="PANTHER" id="PTHR43591:SF102">
    <property type="entry name" value="S-ADENOSYL-L-METHIONINE-DEPENDENT METHYLTRANSFERASE"/>
    <property type="match status" value="1"/>
</dbReference>
<dbReference type="CDD" id="cd02440">
    <property type="entry name" value="AdoMet_MTases"/>
    <property type="match status" value="1"/>
</dbReference>
<reference evidence="2 3" key="1">
    <citation type="submission" date="2018-05" db="EMBL/GenBank/DDBJ databases">
        <title>Genome sequencing and assembly of the regulated plant pathogen Lachnellula willkommii and related sister species for the development of diagnostic species identification markers.</title>
        <authorList>
            <person name="Giroux E."/>
            <person name="Bilodeau G."/>
        </authorList>
    </citation>
    <scope>NUCLEOTIDE SEQUENCE [LARGE SCALE GENOMIC DNA]</scope>
    <source>
        <strain evidence="2 3">CBS 197.66</strain>
    </source>
</reference>
<evidence type="ECO:0000313" key="2">
    <source>
        <dbReference type="EMBL" id="TVY34332.1"/>
    </source>
</evidence>
<keyword evidence="2" id="KW-0808">Transferase</keyword>
<dbReference type="Pfam" id="PF13489">
    <property type="entry name" value="Methyltransf_23"/>
    <property type="match status" value="1"/>
</dbReference>
<organism evidence="2 3">
    <name type="scientific">Lachnellula subtilissima</name>
    <dbReference type="NCBI Taxonomy" id="602034"/>
    <lineage>
        <taxon>Eukaryota</taxon>
        <taxon>Fungi</taxon>
        <taxon>Dikarya</taxon>
        <taxon>Ascomycota</taxon>
        <taxon>Pezizomycotina</taxon>
        <taxon>Leotiomycetes</taxon>
        <taxon>Helotiales</taxon>
        <taxon>Lachnaceae</taxon>
        <taxon>Lachnellula</taxon>
    </lineage>
</organism>
<proteinExistence type="predicted"/>
<dbReference type="GO" id="GO:0008168">
    <property type="term" value="F:methyltransferase activity"/>
    <property type="evidence" value="ECO:0007669"/>
    <property type="project" value="UniProtKB-KW"/>
</dbReference>
<dbReference type="AlphaFoldDB" id="A0A8H8U533"/>
<gene>
    <name evidence="2" type="primary">tdiE_3</name>
    <name evidence="2" type="ORF">LSUB1_G006153</name>
</gene>
<dbReference type="Gene3D" id="3.40.50.150">
    <property type="entry name" value="Vaccinia Virus protein VP39"/>
    <property type="match status" value="1"/>
</dbReference>
<dbReference type="EMBL" id="QGMJ01000660">
    <property type="protein sequence ID" value="TVY34332.1"/>
    <property type="molecule type" value="Genomic_DNA"/>
</dbReference>
<evidence type="ECO:0000256" key="1">
    <source>
        <dbReference type="SAM" id="MobiDB-lite"/>
    </source>
</evidence>
<name>A0A8H8U533_9HELO</name>
<keyword evidence="2" id="KW-0489">Methyltransferase</keyword>